<dbReference type="SMART" id="SM00388">
    <property type="entry name" value="HisKA"/>
    <property type="match status" value="1"/>
</dbReference>
<keyword evidence="5" id="KW-0547">Nucleotide-binding</keyword>
<dbReference type="InterPro" id="IPR005467">
    <property type="entry name" value="His_kinase_dom"/>
</dbReference>
<evidence type="ECO:0000256" key="1">
    <source>
        <dbReference type="ARBA" id="ARBA00000085"/>
    </source>
</evidence>
<protein>
    <recommendedName>
        <fullName evidence="2">histidine kinase</fullName>
        <ecNumber evidence="2">2.7.13.3</ecNumber>
    </recommendedName>
</protein>
<dbReference type="Gene3D" id="1.10.287.130">
    <property type="match status" value="1"/>
</dbReference>
<dbReference type="GO" id="GO:0030435">
    <property type="term" value="P:sporulation resulting in formation of a cellular spore"/>
    <property type="evidence" value="ECO:0007669"/>
    <property type="project" value="UniProtKB-KW"/>
</dbReference>
<evidence type="ECO:0000256" key="2">
    <source>
        <dbReference type="ARBA" id="ARBA00012438"/>
    </source>
</evidence>
<proteinExistence type="predicted"/>
<keyword evidence="3" id="KW-0597">Phosphoprotein</keyword>
<evidence type="ECO:0000313" key="12">
    <source>
        <dbReference type="EMBL" id="MDQ0215503.1"/>
    </source>
</evidence>
<dbReference type="EMBL" id="JAUSUC010000021">
    <property type="protein sequence ID" value="MDQ0215503.1"/>
    <property type="molecule type" value="Genomic_DNA"/>
</dbReference>
<dbReference type="PRINTS" id="PR00344">
    <property type="entry name" value="BCTRLSENSOR"/>
</dbReference>
<keyword evidence="13" id="KW-1185">Reference proteome</keyword>
<feature type="domain" description="Histidine kinase" evidence="10">
    <location>
        <begin position="263"/>
        <end position="466"/>
    </location>
</feature>
<dbReference type="InterPro" id="IPR000014">
    <property type="entry name" value="PAS"/>
</dbReference>
<dbReference type="InterPro" id="IPR036097">
    <property type="entry name" value="HisK_dim/P_sf"/>
</dbReference>
<dbReference type="InterPro" id="IPR013767">
    <property type="entry name" value="PAS_fold"/>
</dbReference>
<dbReference type="InterPro" id="IPR035965">
    <property type="entry name" value="PAS-like_dom_sf"/>
</dbReference>
<organism evidence="12 13">
    <name type="scientific">Oikeobacillus pervagus</name>
    <dbReference type="NCBI Taxonomy" id="1325931"/>
    <lineage>
        <taxon>Bacteria</taxon>
        <taxon>Bacillati</taxon>
        <taxon>Bacillota</taxon>
        <taxon>Bacilli</taxon>
        <taxon>Bacillales</taxon>
        <taxon>Bacillaceae</taxon>
        <taxon>Oikeobacillus</taxon>
    </lineage>
</organism>
<dbReference type="Proteomes" id="UP001237207">
    <property type="component" value="Unassembled WGS sequence"/>
</dbReference>
<dbReference type="AlphaFoldDB" id="A0AAJ1WJI3"/>
<dbReference type="CDD" id="cd00082">
    <property type="entry name" value="HisKA"/>
    <property type="match status" value="1"/>
</dbReference>
<dbReference type="Pfam" id="PF02518">
    <property type="entry name" value="HATPase_c"/>
    <property type="match status" value="1"/>
</dbReference>
<dbReference type="Pfam" id="PF00989">
    <property type="entry name" value="PAS"/>
    <property type="match status" value="1"/>
</dbReference>
<dbReference type="InterPro" id="IPR003594">
    <property type="entry name" value="HATPase_dom"/>
</dbReference>
<dbReference type="PANTHER" id="PTHR43065:SF10">
    <property type="entry name" value="PEROXIDE STRESS-ACTIVATED HISTIDINE KINASE MAK3"/>
    <property type="match status" value="1"/>
</dbReference>
<dbReference type="Pfam" id="PF00512">
    <property type="entry name" value="HisKA"/>
    <property type="match status" value="1"/>
</dbReference>
<reference evidence="12" key="1">
    <citation type="submission" date="2023-07" db="EMBL/GenBank/DDBJ databases">
        <title>Genomic Encyclopedia of Type Strains, Phase IV (KMG-IV): sequencing the most valuable type-strain genomes for metagenomic binning, comparative biology and taxonomic classification.</title>
        <authorList>
            <person name="Goeker M."/>
        </authorList>
    </citation>
    <scope>NUCLEOTIDE SEQUENCE</scope>
    <source>
        <strain evidence="12">DSM 23947</strain>
    </source>
</reference>
<evidence type="ECO:0000256" key="8">
    <source>
        <dbReference type="ARBA" id="ARBA00022969"/>
    </source>
</evidence>
<dbReference type="EC" id="2.7.13.3" evidence="2"/>
<dbReference type="GO" id="GO:0006355">
    <property type="term" value="P:regulation of DNA-templated transcription"/>
    <property type="evidence" value="ECO:0007669"/>
    <property type="project" value="InterPro"/>
</dbReference>
<keyword evidence="6 12" id="KW-0418">Kinase</keyword>
<dbReference type="SMART" id="SM00091">
    <property type="entry name" value="PAS"/>
    <property type="match status" value="2"/>
</dbReference>
<name>A0AAJ1WJI3_9BACI</name>
<dbReference type="InterPro" id="IPR004358">
    <property type="entry name" value="Sig_transdc_His_kin-like_C"/>
</dbReference>
<evidence type="ECO:0000259" key="10">
    <source>
        <dbReference type="PROSITE" id="PS50109"/>
    </source>
</evidence>
<comment type="caution">
    <text evidence="12">The sequence shown here is derived from an EMBL/GenBank/DDBJ whole genome shotgun (WGS) entry which is preliminary data.</text>
</comment>
<evidence type="ECO:0000256" key="3">
    <source>
        <dbReference type="ARBA" id="ARBA00022553"/>
    </source>
</evidence>
<dbReference type="GO" id="GO:0000155">
    <property type="term" value="F:phosphorelay sensor kinase activity"/>
    <property type="evidence" value="ECO:0007669"/>
    <property type="project" value="InterPro"/>
</dbReference>
<keyword evidence="7" id="KW-0067">ATP-binding</keyword>
<feature type="domain" description="PAS" evidence="11">
    <location>
        <begin position="127"/>
        <end position="198"/>
    </location>
</feature>
<dbReference type="InterPro" id="IPR003661">
    <property type="entry name" value="HisK_dim/P_dom"/>
</dbReference>
<dbReference type="FunFam" id="1.10.287.130:FF:000040">
    <property type="entry name" value="PAS domain-containing sensor histidine kinase"/>
    <property type="match status" value="1"/>
</dbReference>
<evidence type="ECO:0000256" key="6">
    <source>
        <dbReference type="ARBA" id="ARBA00022777"/>
    </source>
</evidence>
<dbReference type="PROSITE" id="PS50112">
    <property type="entry name" value="PAS"/>
    <property type="match status" value="2"/>
</dbReference>
<dbReference type="Pfam" id="PF13426">
    <property type="entry name" value="PAS_9"/>
    <property type="match status" value="1"/>
</dbReference>
<comment type="catalytic activity">
    <reaction evidence="1">
        <text>ATP + protein L-histidine = ADP + protein N-phospho-L-histidine.</text>
        <dbReference type="EC" id="2.7.13.3"/>
    </reaction>
</comment>
<evidence type="ECO:0000313" key="13">
    <source>
        <dbReference type="Proteomes" id="UP001237207"/>
    </source>
</evidence>
<dbReference type="SUPFAM" id="SSF55785">
    <property type="entry name" value="PYP-like sensor domain (PAS domain)"/>
    <property type="match status" value="2"/>
</dbReference>
<keyword evidence="9" id="KW-0902">Two-component regulatory system</keyword>
<sequence length="467" mass="53444">MMKKKELIPVELSLFEDLIKDTNNLFSQVSLDGIITYVSPTILNILGYDQKNLINTSAFNIIHPDDHQAIHSFCTNITEPLTFRIRRKIGDYIWLETSCIMVNHHEYIFISHDITERKVYEEELREEKEKYRLLIENSEDTIGIITNTGFFIDINQAGKRLLGASRKEEIIGNSLLDYIVQEDHELLCQYLSNPTQPMEDPLEVSIQRVDFLQKNVEVKLIPLYYKKRYTYQIIIRDITNKKEAEQMLQQAEKLSIVGQLAAGIAHEIRNPLTAIKGFAQLLNNMGQKEYTDVILTELNRIEKIVSDLLVLAKPQLSNFQTIDLQELIDSVVTLLNTQAIIYNIEITSLFQLANPLVEAEEDKLKQVFINMIKNAIEAMPDGGNIRIITKENSENQVVIQIIDEGVGIPEERISKIGEPFFSTKETGTGLGFMICQRIIKNHRGSIQIESEVNQGTVITIILPQNIK</sequence>
<dbReference type="GO" id="GO:0005524">
    <property type="term" value="F:ATP binding"/>
    <property type="evidence" value="ECO:0007669"/>
    <property type="project" value="UniProtKB-KW"/>
</dbReference>
<dbReference type="InterPro" id="IPR036890">
    <property type="entry name" value="HATPase_C_sf"/>
</dbReference>
<dbReference type="SUPFAM" id="SSF55874">
    <property type="entry name" value="ATPase domain of HSP90 chaperone/DNA topoisomerase II/histidine kinase"/>
    <property type="match status" value="1"/>
</dbReference>
<evidence type="ECO:0000256" key="4">
    <source>
        <dbReference type="ARBA" id="ARBA00022679"/>
    </source>
</evidence>
<dbReference type="SUPFAM" id="SSF47384">
    <property type="entry name" value="Homodimeric domain of signal transducing histidine kinase"/>
    <property type="match status" value="1"/>
</dbReference>
<dbReference type="SMART" id="SM00387">
    <property type="entry name" value="HATPase_c"/>
    <property type="match status" value="1"/>
</dbReference>
<evidence type="ECO:0000259" key="11">
    <source>
        <dbReference type="PROSITE" id="PS50112"/>
    </source>
</evidence>
<dbReference type="PROSITE" id="PS50109">
    <property type="entry name" value="HIS_KIN"/>
    <property type="match status" value="1"/>
</dbReference>
<keyword evidence="8" id="KW-0749">Sporulation</keyword>
<dbReference type="Gene3D" id="3.30.450.20">
    <property type="entry name" value="PAS domain"/>
    <property type="match status" value="2"/>
</dbReference>
<feature type="domain" description="PAS" evidence="11">
    <location>
        <begin position="11"/>
        <end position="70"/>
    </location>
</feature>
<evidence type="ECO:0000256" key="5">
    <source>
        <dbReference type="ARBA" id="ARBA00022741"/>
    </source>
</evidence>
<evidence type="ECO:0000256" key="9">
    <source>
        <dbReference type="ARBA" id="ARBA00023012"/>
    </source>
</evidence>
<dbReference type="PANTHER" id="PTHR43065">
    <property type="entry name" value="SENSOR HISTIDINE KINASE"/>
    <property type="match status" value="1"/>
</dbReference>
<accession>A0AAJ1WJI3</accession>
<dbReference type="Gene3D" id="3.30.565.10">
    <property type="entry name" value="Histidine kinase-like ATPase, C-terminal domain"/>
    <property type="match status" value="1"/>
</dbReference>
<dbReference type="NCBIfam" id="TIGR00229">
    <property type="entry name" value="sensory_box"/>
    <property type="match status" value="2"/>
</dbReference>
<keyword evidence="4 12" id="KW-0808">Transferase</keyword>
<dbReference type="CDD" id="cd00130">
    <property type="entry name" value="PAS"/>
    <property type="match status" value="2"/>
</dbReference>
<evidence type="ECO:0000256" key="7">
    <source>
        <dbReference type="ARBA" id="ARBA00022840"/>
    </source>
</evidence>
<gene>
    <name evidence="12" type="ORF">J2S13_001921</name>
</gene>